<keyword evidence="5" id="KW-0479">Metal-binding</keyword>
<keyword evidence="11" id="KW-1185">Reference proteome</keyword>
<dbReference type="Pfam" id="PF04055">
    <property type="entry name" value="Radical_SAM"/>
    <property type="match status" value="1"/>
</dbReference>
<dbReference type="GO" id="GO:0051539">
    <property type="term" value="F:4 iron, 4 sulfur cluster binding"/>
    <property type="evidence" value="ECO:0007669"/>
    <property type="project" value="UniProtKB-KW"/>
</dbReference>
<feature type="domain" description="MTTase N-terminal" evidence="8">
    <location>
        <begin position="1"/>
        <end position="102"/>
    </location>
</feature>
<dbReference type="SFLD" id="SFLDG01061">
    <property type="entry name" value="methylthiotransferase"/>
    <property type="match status" value="1"/>
</dbReference>
<keyword evidence="2" id="KW-0004">4Fe-4S</keyword>
<dbReference type="PANTHER" id="PTHR11918:SF45">
    <property type="entry name" value="THREONYLCARBAMOYLADENOSINE TRNA METHYLTHIOTRANSFERASE"/>
    <property type="match status" value="1"/>
</dbReference>
<dbReference type="AlphaFoldDB" id="A0A6S6R660"/>
<dbReference type="SUPFAM" id="SSF102114">
    <property type="entry name" value="Radical SAM enzymes"/>
    <property type="match status" value="1"/>
</dbReference>
<evidence type="ECO:0000256" key="2">
    <source>
        <dbReference type="ARBA" id="ARBA00022485"/>
    </source>
</evidence>
<dbReference type="GO" id="GO:0046872">
    <property type="term" value="F:metal ion binding"/>
    <property type="evidence" value="ECO:0007669"/>
    <property type="project" value="UniProtKB-KW"/>
</dbReference>
<comment type="cofactor">
    <cofactor evidence="1">
        <name>[4Fe-4S] cluster</name>
        <dbReference type="ChEBI" id="CHEBI:49883"/>
    </cofactor>
</comment>
<feature type="domain" description="Radical SAM core" evidence="9">
    <location>
        <begin position="159"/>
        <end position="395"/>
    </location>
</feature>
<evidence type="ECO:0000256" key="7">
    <source>
        <dbReference type="ARBA" id="ARBA00023014"/>
    </source>
</evidence>
<dbReference type="InterPro" id="IPR038135">
    <property type="entry name" value="Methylthiotransferase_N_sf"/>
</dbReference>
<dbReference type="InterPro" id="IPR006467">
    <property type="entry name" value="MiaB-like_bact"/>
</dbReference>
<dbReference type="Gene3D" id="3.40.50.12160">
    <property type="entry name" value="Methylthiotransferase, N-terminal domain"/>
    <property type="match status" value="1"/>
</dbReference>
<dbReference type="PROSITE" id="PS51449">
    <property type="entry name" value="MTTASE_N"/>
    <property type="match status" value="1"/>
</dbReference>
<dbReference type="CDD" id="cd01335">
    <property type="entry name" value="Radical_SAM"/>
    <property type="match status" value="1"/>
</dbReference>
<dbReference type="PANTHER" id="PTHR11918">
    <property type="entry name" value="RADICAL SAM PROTEINS"/>
    <property type="match status" value="1"/>
</dbReference>
<dbReference type="FunFam" id="3.80.30.20:FF:000001">
    <property type="entry name" value="tRNA-2-methylthio-N(6)-dimethylallyladenosine synthase 2"/>
    <property type="match status" value="1"/>
</dbReference>
<dbReference type="SMART" id="SM00729">
    <property type="entry name" value="Elp3"/>
    <property type="match status" value="1"/>
</dbReference>
<name>A0A6S6R660_9FIRM</name>
<dbReference type="SFLD" id="SFLDG01082">
    <property type="entry name" value="B12-binding_domain_containing"/>
    <property type="match status" value="1"/>
</dbReference>
<keyword evidence="6" id="KW-0408">Iron</keyword>
<proteinExistence type="predicted"/>
<evidence type="ECO:0000256" key="4">
    <source>
        <dbReference type="ARBA" id="ARBA00022691"/>
    </source>
</evidence>
<dbReference type="Pfam" id="PF00919">
    <property type="entry name" value="UPF0004"/>
    <property type="match status" value="1"/>
</dbReference>
<evidence type="ECO:0000259" key="9">
    <source>
        <dbReference type="PROSITE" id="PS51918"/>
    </source>
</evidence>
<evidence type="ECO:0000313" key="10">
    <source>
        <dbReference type="EMBL" id="BCJ94942.1"/>
    </source>
</evidence>
<keyword evidence="7" id="KW-0411">Iron-sulfur</keyword>
<keyword evidence="4" id="KW-0949">S-adenosyl-L-methionine</keyword>
<dbReference type="NCBIfam" id="TIGR00089">
    <property type="entry name" value="MiaB/RimO family radical SAM methylthiotransferase"/>
    <property type="match status" value="1"/>
</dbReference>
<dbReference type="GO" id="GO:0035598">
    <property type="term" value="F:tRNA (N(6)-L-threonylcarbamoyladenosine(37)-C(2))-methylthiotransferase activity"/>
    <property type="evidence" value="ECO:0007669"/>
    <property type="project" value="TreeGrafter"/>
</dbReference>
<gene>
    <name evidence="10" type="ORF">acsn021_25110</name>
</gene>
<dbReference type="InterPro" id="IPR013848">
    <property type="entry name" value="Methylthiotransferase_N"/>
</dbReference>
<dbReference type="PROSITE" id="PS01278">
    <property type="entry name" value="MTTASE_RADICAL"/>
    <property type="match status" value="1"/>
</dbReference>
<dbReference type="InterPro" id="IPR006638">
    <property type="entry name" value="Elp3/MiaA/NifB-like_rSAM"/>
</dbReference>
<protein>
    <submittedName>
        <fullName evidence="10">tRNA (N(6)-L-threonylcarbamoyladenosine(37)-C(2) )-methylthiotran sferase MtaB</fullName>
    </submittedName>
</protein>
<dbReference type="InterPro" id="IPR058240">
    <property type="entry name" value="rSAM_sf"/>
</dbReference>
<dbReference type="SFLD" id="SFLDS00029">
    <property type="entry name" value="Radical_SAM"/>
    <property type="match status" value="1"/>
</dbReference>
<dbReference type="InterPro" id="IPR007197">
    <property type="entry name" value="rSAM"/>
</dbReference>
<dbReference type="InterPro" id="IPR023404">
    <property type="entry name" value="rSAM_horseshoe"/>
</dbReference>
<dbReference type="KEGG" id="acel:acsn021_25110"/>
<dbReference type="Gene3D" id="3.80.30.20">
    <property type="entry name" value="tm_1862 like domain"/>
    <property type="match status" value="1"/>
</dbReference>
<evidence type="ECO:0000256" key="6">
    <source>
        <dbReference type="ARBA" id="ARBA00023004"/>
    </source>
</evidence>
<dbReference type="EMBL" id="AP023367">
    <property type="protein sequence ID" value="BCJ94942.1"/>
    <property type="molecule type" value="Genomic_DNA"/>
</dbReference>
<organism evidence="10 11">
    <name type="scientific">Anaerocolumna cellulosilytica</name>
    <dbReference type="NCBI Taxonomy" id="433286"/>
    <lineage>
        <taxon>Bacteria</taxon>
        <taxon>Bacillati</taxon>
        <taxon>Bacillota</taxon>
        <taxon>Clostridia</taxon>
        <taxon>Lachnospirales</taxon>
        <taxon>Lachnospiraceae</taxon>
        <taxon>Anaerocolumna</taxon>
    </lineage>
</organism>
<dbReference type="InterPro" id="IPR005839">
    <property type="entry name" value="Methylthiotransferase"/>
</dbReference>
<accession>A0A6S6R660</accession>
<dbReference type="NCBIfam" id="TIGR01579">
    <property type="entry name" value="MiaB-like-C"/>
    <property type="match status" value="1"/>
</dbReference>
<evidence type="ECO:0000256" key="3">
    <source>
        <dbReference type="ARBA" id="ARBA00022679"/>
    </source>
</evidence>
<reference evidence="10 11" key="1">
    <citation type="journal article" date="2016" name="Int. J. Syst. Evol. Microbiol.">
        <title>Descriptions of Anaerotaenia torta gen. nov., sp. nov. and Anaerocolumna cellulosilytica gen. nov., sp. nov. isolated from a methanogenic reactor of cattle waste.</title>
        <authorList>
            <person name="Uek A."/>
            <person name="Ohtaki Y."/>
            <person name="Kaku N."/>
            <person name="Ueki K."/>
        </authorList>
    </citation>
    <scope>NUCLEOTIDE SEQUENCE [LARGE SCALE GENOMIC DNA]</scope>
    <source>
        <strain evidence="10 11">SN021</strain>
    </source>
</reference>
<dbReference type="Proteomes" id="UP000515561">
    <property type="component" value="Chromosome"/>
</dbReference>
<evidence type="ECO:0000256" key="1">
    <source>
        <dbReference type="ARBA" id="ARBA00001966"/>
    </source>
</evidence>
<evidence type="ECO:0000313" key="11">
    <source>
        <dbReference type="Proteomes" id="UP000515561"/>
    </source>
</evidence>
<keyword evidence="3" id="KW-0808">Transferase</keyword>
<evidence type="ECO:0000259" key="8">
    <source>
        <dbReference type="PROSITE" id="PS51449"/>
    </source>
</evidence>
<dbReference type="InterPro" id="IPR020612">
    <property type="entry name" value="Methylthiotransferase_CS"/>
</dbReference>
<evidence type="ECO:0000256" key="5">
    <source>
        <dbReference type="ARBA" id="ARBA00022723"/>
    </source>
</evidence>
<dbReference type="PROSITE" id="PS51918">
    <property type="entry name" value="RADICAL_SAM"/>
    <property type="match status" value="1"/>
</dbReference>
<sequence length="463" mass="53285">MNSYETEAMQKLFEDEGLRIVEFSQKADIYVINTCTVTNIADRKSRQMLHKARKMNENALVVAVGCYVQAAKDTLELDAAIDVVIGNNKKKDIIGILKEHFGGNTCTVEQDTLQREEENSTKDKNILKEDEDTKIFHKEDRVIDISHETEYEELNIREVSEKTRAYIKIQDGCNQFCSYCIIPYARGRVRSRSQSAVIEEVKRLVEKGYKEIVLTGIHLSSYGIDFTENEAYEEESLLLKLIVSLHEIEGLQRIRLGSLEPRIITENFAGTLSRLSKMCPHFHLSLQSGCDATLKRMNRKYTAQEYYEKCLLLRKYFTAPAITTDIIVGFPGETEEDFLETQRYLRKISFAQMHVFKYSVRKGTKAEIMPDQVKEEVKAQRSNALIQLAETMTKEYQSYFEGKTETILIEEAMVIDGITYQVGHNERYLKLAVKSEEDLTNQLVSAKVCGYLSKEIMFCEIMD</sequence>